<organism evidence="1 2">
    <name type="scientific">Seminavis robusta</name>
    <dbReference type="NCBI Taxonomy" id="568900"/>
    <lineage>
        <taxon>Eukaryota</taxon>
        <taxon>Sar</taxon>
        <taxon>Stramenopiles</taxon>
        <taxon>Ochrophyta</taxon>
        <taxon>Bacillariophyta</taxon>
        <taxon>Bacillariophyceae</taxon>
        <taxon>Bacillariophycidae</taxon>
        <taxon>Naviculales</taxon>
        <taxon>Naviculaceae</taxon>
        <taxon>Seminavis</taxon>
    </lineage>
</organism>
<dbReference type="EMBL" id="CAICTM010001083">
    <property type="protein sequence ID" value="CAB9520231.1"/>
    <property type="molecule type" value="Genomic_DNA"/>
</dbReference>
<keyword evidence="2" id="KW-1185">Reference proteome</keyword>
<dbReference type="Proteomes" id="UP001153069">
    <property type="component" value="Unassembled WGS sequence"/>
</dbReference>
<proteinExistence type="predicted"/>
<comment type="caution">
    <text evidence="1">The sequence shown here is derived from an EMBL/GenBank/DDBJ whole genome shotgun (WGS) entry which is preliminary data.</text>
</comment>
<name>A0A9N8EJ67_9STRA</name>
<dbReference type="AlphaFoldDB" id="A0A9N8EJ67"/>
<protein>
    <recommendedName>
        <fullName evidence="3">DDE Tnp4 domain-containing protein</fullName>
    </recommendedName>
</protein>
<accession>A0A9N8EJ67</accession>
<gene>
    <name evidence="1" type="ORF">SEMRO_1085_G239520.1</name>
</gene>
<sequence length="267" mass="30388">MPEGLPRIVLSSQEILHCGLELLGFDDKRQSKVNKKKNMARFRAHYASHPRVYAVLIQLLQTTENPDANINCYIDQVGTEQFKNYYFMAIHLMACYPTEEEAEAVWSKLVAPYSKTWSNWSWRIVGCISELISDVVNWPESWSNPDNPDSTETIFILTVDGVHCPIEEPPHDNFSENKKFFSHKFHGAGLDYEIGMSIFTQRCVWVAGPYPAGKNDISIFRHKLKGQMLAARESSKDNVQFRGLADKGYMGERDLLSVPSSQVSACM</sequence>
<dbReference type="OrthoDB" id="2142302at2759"/>
<evidence type="ECO:0000313" key="1">
    <source>
        <dbReference type="EMBL" id="CAB9520231.1"/>
    </source>
</evidence>
<evidence type="ECO:0008006" key="3">
    <source>
        <dbReference type="Google" id="ProtNLM"/>
    </source>
</evidence>
<evidence type="ECO:0000313" key="2">
    <source>
        <dbReference type="Proteomes" id="UP001153069"/>
    </source>
</evidence>
<reference evidence="1" key="1">
    <citation type="submission" date="2020-06" db="EMBL/GenBank/DDBJ databases">
        <authorList>
            <consortium name="Plant Systems Biology data submission"/>
        </authorList>
    </citation>
    <scope>NUCLEOTIDE SEQUENCE</scope>
    <source>
        <strain evidence="1">D6</strain>
    </source>
</reference>